<dbReference type="Gene3D" id="3.40.630.30">
    <property type="match status" value="1"/>
</dbReference>
<feature type="domain" description="N-acetyltransferase" evidence="1">
    <location>
        <begin position="5"/>
        <end position="230"/>
    </location>
</feature>
<dbReference type="InterPro" id="IPR052523">
    <property type="entry name" value="Trichothecene_AcTrans"/>
</dbReference>
<dbReference type="SUPFAM" id="SSF55729">
    <property type="entry name" value="Acyl-CoA N-acyltransferases (Nat)"/>
    <property type="match status" value="1"/>
</dbReference>
<proteinExistence type="predicted"/>
<dbReference type="Pfam" id="PF13673">
    <property type="entry name" value="Acetyltransf_10"/>
    <property type="match status" value="1"/>
</dbReference>
<dbReference type="RefSeq" id="XP_047766082.1">
    <property type="nucleotide sequence ID" value="XM_047908208.1"/>
</dbReference>
<dbReference type="PANTHER" id="PTHR42791:SF2">
    <property type="entry name" value="N-ACETYLTRANSFERASE DOMAIN-CONTAINING PROTEIN"/>
    <property type="match status" value="1"/>
</dbReference>
<dbReference type="PANTHER" id="PTHR42791">
    <property type="entry name" value="GNAT FAMILY ACETYLTRANSFERASE"/>
    <property type="match status" value="1"/>
</dbReference>
<dbReference type="Proteomes" id="UP000756132">
    <property type="component" value="Chromosome 9"/>
</dbReference>
<dbReference type="InterPro" id="IPR000182">
    <property type="entry name" value="GNAT_dom"/>
</dbReference>
<dbReference type="EMBL" id="CP090171">
    <property type="protein sequence ID" value="UJO21716.1"/>
    <property type="molecule type" value="Genomic_DNA"/>
</dbReference>
<dbReference type="CDD" id="cd04301">
    <property type="entry name" value="NAT_SF"/>
    <property type="match status" value="1"/>
</dbReference>
<dbReference type="PROSITE" id="PS51186">
    <property type="entry name" value="GNAT"/>
    <property type="match status" value="1"/>
</dbReference>
<organism evidence="2 3">
    <name type="scientific">Passalora fulva</name>
    <name type="common">Tomato leaf mold</name>
    <name type="synonym">Cladosporium fulvum</name>
    <dbReference type="NCBI Taxonomy" id="5499"/>
    <lineage>
        <taxon>Eukaryota</taxon>
        <taxon>Fungi</taxon>
        <taxon>Dikarya</taxon>
        <taxon>Ascomycota</taxon>
        <taxon>Pezizomycotina</taxon>
        <taxon>Dothideomycetes</taxon>
        <taxon>Dothideomycetidae</taxon>
        <taxon>Mycosphaerellales</taxon>
        <taxon>Mycosphaerellaceae</taxon>
        <taxon>Fulvia</taxon>
    </lineage>
</organism>
<dbReference type="AlphaFoldDB" id="A0A9Q8UTC1"/>
<name>A0A9Q8UTC1_PASFU</name>
<dbReference type="InterPro" id="IPR016181">
    <property type="entry name" value="Acyl_CoA_acyltransferase"/>
</dbReference>
<reference evidence="2" key="1">
    <citation type="submission" date="2021-12" db="EMBL/GenBank/DDBJ databases">
        <authorList>
            <person name="Zaccaron A."/>
            <person name="Stergiopoulos I."/>
        </authorList>
    </citation>
    <scope>NUCLEOTIDE SEQUENCE</scope>
    <source>
        <strain evidence="2">Race5_Kim</strain>
    </source>
</reference>
<dbReference type="KEGG" id="ffu:CLAFUR5_09060"/>
<evidence type="ECO:0000259" key="1">
    <source>
        <dbReference type="PROSITE" id="PS51186"/>
    </source>
</evidence>
<keyword evidence="3" id="KW-1185">Reference proteome</keyword>
<gene>
    <name evidence="2" type="ORF">CLAFUR5_09060</name>
</gene>
<reference evidence="2" key="2">
    <citation type="journal article" date="2022" name="Microb. Genom.">
        <title>A chromosome-scale genome assembly of the tomato pathogen Cladosporium fulvum reveals a compartmentalized genome architecture and the presence of a dispensable chromosome.</title>
        <authorList>
            <person name="Zaccaron A.Z."/>
            <person name="Chen L.H."/>
            <person name="Samaras A."/>
            <person name="Stergiopoulos I."/>
        </authorList>
    </citation>
    <scope>NUCLEOTIDE SEQUENCE</scope>
    <source>
        <strain evidence="2">Race5_Kim</strain>
    </source>
</reference>
<dbReference type="GeneID" id="71988938"/>
<evidence type="ECO:0000313" key="2">
    <source>
        <dbReference type="EMBL" id="UJO21716.1"/>
    </source>
</evidence>
<evidence type="ECO:0000313" key="3">
    <source>
        <dbReference type="Proteomes" id="UP000756132"/>
    </source>
</evidence>
<dbReference type="OrthoDB" id="2115692at2759"/>
<protein>
    <recommendedName>
        <fullName evidence="1">N-acetyltransferase domain-containing protein</fullName>
    </recommendedName>
</protein>
<accession>A0A9Q8UTC1</accession>
<dbReference type="GO" id="GO:0016747">
    <property type="term" value="F:acyltransferase activity, transferring groups other than amino-acyl groups"/>
    <property type="evidence" value="ECO:0007669"/>
    <property type="project" value="InterPro"/>
</dbReference>
<sequence length="241" mass="27079">MRLRPEIREAKPDDMPRLIEISGRAFSTDAHTQLKAAAQSPPVSAEEYMAQGMTEAFQMWLENANVKILVATVLGEGNPRQTIAGYIVFSHRNLDKPYDGTLISELMDDRPNAPKQSVRSSGTVEELAKTTDQSMKDWQGWFLSSDIPCMYIMNHCVDPSYQGRGIGPALLKEVTTRADGAKVPCWVQSSHGAWRIFKDCGFAECGRLQLNLDDWCLGFHGATLKEPWGEYVWGYMERMPT</sequence>